<evidence type="ECO:0000313" key="5">
    <source>
        <dbReference type="Proteomes" id="UP000002318"/>
    </source>
</evidence>
<dbReference type="KEGG" id="ssm:Spirs_0726"/>
<evidence type="ECO:0000259" key="2">
    <source>
        <dbReference type="Pfam" id="PF01637"/>
    </source>
</evidence>
<dbReference type="GO" id="GO:0005524">
    <property type="term" value="F:ATP binding"/>
    <property type="evidence" value="ECO:0007669"/>
    <property type="project" value="InterPro"/>
</dbReference>
<sequence length="444" mass="52586">MKFYARERELEILETQYKQVRNTSIMTVITGRRRIGKTSLSKLYSKGKKTLYLFVSKKDEVLLCEEFTQAIKEKFDIPIYGNVRRFKDVFKIIMDIGQNEKIIVILDEFQEFFQINRSVYSDVQNVWDQYKNTSNIHLICIGSVYSLMTKIFKDSKEPLFGRADRVMYLKPFPPHVIKEILEDENRYSNENLFINYLLTGGVPRYQEILLANKKFSEEEILRFYFKVDSPFIEEGRTILIEEFGKEYGTYFSILELLSEGRTSRSEIGSILEKDIGGYLEKLVTDYNIVGKIKPIGAKPTGRIQKYCISDNFLKFWFRYVYKYRTAIENNNYEYIRNKLKETLKSYSGPILEKLYQEIYRNSGKYMEIGNYWEKGNQNEIDIVCIDELNKRIKIAEVKLNKDKINITELKEKSQNLIKNYKEYEKEYIGLGLQDIDHVVKNEGL</sequence>
<evidence type="ECO:0000256" key="1">
    <source>
        <dbReference type="SAM" id="Coils"/>
    </source>
</evidence>
<dbReference type="Gene3D" id="3.40.50.300">
    <property type="entry name" value="P-loop containing nucleotide triphosphate hydrolases"/>
    <property type="match status" value="1"/>
</dbReference>
<dbReference type="STRING" id="573413.Spirs_0726"/>
<dbReference type="Proteomes" id="UP000002318">
    <property type="component" value="Chromosome"/>
</dbReference>
<organism evidence="4 5">
    <name type="scientific">Sediminispirochaeta smaragdinae (strain DSM 11293 / JCM 15392 / SEBR 4228)</name>
    <name type="common">Spirochaeta smaragdinae</name>
    <dbReference type="NCBI Taxonomy" id="573413"/>
    <lineage>
        <taxon>Bacteria</taxon>
        <taxon>Pseudomonadati</taxon>
        <taxon>Spirochaetota</taxon>
        <taxon>Spirochaetia</taxon>
        <taxon>Spirochaetales</taxon>
        <taxon>Spirochaetaceae</taxon>
        <taxon>Sediminispirochaeta</taxon>
    </lineage>
</organism>
<dbReference type="EMBL" id="CP002116">
    <property type="protein sequence ID" value="ADK79861.1"/>
    <property type="molecule type" value="Genomic_DNA"/>
</dbReference>
<dbReference type="eggNOG" id="COG1672">
    <property type="taxonomic scope" value="Bacteria"/>
</dbReference>
<dbReference type="InterPro" id="IPR011579">
    <property type="entry name" value="ATPase_dom"/>
</dbReference>
<accession>E1RBY1</accession>
<proteinExistence type="predicted"/>
<dbReference type="InterPro" id="IPR027417">
    <property type="entry name" value="P-loop_NTPase"/>
</dbReference>
<gene>
    <name evidence="4" type="ordered locus">Spirs_0726</name>
</gene>
<dbReference type="PANTHER" id="PTHR34704">
    <property type="entry name" value="ATPASE"/>
    <property type="match status" value="1"/>
</dbReference>
<feature type="domain" description="DUF234" evidence="3">
    <location>
        <begin position="316"/>
        <end position="401"/>
    </location>
</feature>
<dbReference type="OrthoDB" id="9813134at2"/>
<dbReference type="Pfam" id="PF03008">
    <property type="entry name" value="DUF234"/>
    <property type="match status" value="1"/>
</dbReference>
<dbReference type="AlphaFoldDB" id="E1RBY1"/>
<dbReference type="InterPro" id="IPR004256">
    <property type="entry name" value="DUF234"/>
</dbReference>
<feature type="coiled-coil region" evidence="1">
    <location>
        <begin position="385"/>
        <end position="426"/>
    </location>
</feature>
<evidence type="ECO:0000313" key="4">
    <source>
        <dbReference type="EMBL" id="ADK79861.1"/>
    </source>
</evidence>
<name>E1RBY1_SEDSS</name>
<dbReference type="PANTHER" id="PTHR34704:SF1">
    <property type="entry name" value="ATPASE"/>
    <property type="match status" value="1"/>
</dbReference>
<protein>
    <submittedName>
        <fullName evidence="4">ATPase</fullName>
    </submittedName>
</protein>
<dbReference type="RefSeq" id="WP_013253325.1">
    <property type="nucleotide sequence ID" value="NC_014364.1"/>
</dbReference>
<dbReference type="SUPFAM" id="SSF52540">
    <property type="entry name" value="P-loop containing nucleoside triphosphate hydrolases"/>
    <property type="match status" value="1"/>
</dbReference>
<feature type="domain" description="ATPase" evidence="2">
    <location>
        <begin position="3"/>
        <end position="205"/>
    </location>
</feature>
<keyword evidence="1" id="KW-0175">Coiled coil</keyword>
<dbReference type="HOGENOM" id="CLU_041137_3_0_12"/>
<dbReference type="Pfam" id="PF01637">
    <property type="entry name" value="ATPase_2"/>
    <property type="match status" value="1"/>
</dbReference>
<evidence type="ECO:0000259" key="3">
    <source>
        <dbReference type="Pfam" id="PF03008"/>
    </source>
</evidence>
<reference evidence="4 5" key="1">
    <citation type="journal article" date="2010" name="Stand. Genomic Sci.">
        <title>Complete genome sequence of Spirochaeta smaragdinae type strain (SEBR 4228).</title>
        <authorList>
            <person name="Mavromatis K."/>
            <person name="Yasawong M."/>
            <person name="Chertkov O."/>
            <person name="Lapidus A."/>
            <person name="Lucas S."/>
            <person name="Nolan M."/>
            <person name="Del Rio T.G."/>
            <person name="Tice H."/>
            <person name="Cheng J.F."/>
            <person name="Pitluck S."/>
            <person name="Liolios K."/>
            <person name="Ivanova N."/>
            <person name="Tapia R."/>
            <person name="Han C."/>
            <person name="Bruce D."/>
            <person name="Goodwin L."/>
            <person name="Pati A."/>
            <person name="Chen A."/>
            <person name="Palaniappan K."/>
            <person name="Land M."/>
            <person name="Hauser L."/>
            <person name="Chang Y.J."/>
            <person name="Jeffries C.D."/>
            <person name="Detter J.C."/>
            <person name="Rohde M."/>
            <person name="Brambilla E."/>
            <person name="Spring S."/>
            <person name="Goker M."/>
            <person name="Sikorski J."/>
            <person name="Woyke T."/>
            <person name="Bristow J."/>
            <person name="Eisen J.A."/>
            <person name="Markowitz V."/>
            <person name="Hugenholtz P."/>
            <person name="Klenk H.P."/>
            <person name="Kyrpides N.C."/>
        </authorList>
    </citation>
    <scope>NUCLEOTIDE SEQUENCE [LARGE SCALE GENOMIC DNA]</scope>
    <source>
        <strain evidence="5">DSM 11293 / JCM 15392 / SEBR 4228</strain>
    </source>
</reference>
<keyword evidence="5" id="KW-1185">Reference proteome</keyword>